<feature type="domain" description="Bacterial Ig-like" evidence="5">
    <location>
        <begin position="887"/>
        <end position="965"/>
    </location>
</feature>
<evidence type="ECO:0000313" key="6">
    <source>
        <dbReference type="EMBL" id="KFE64425.1"/>
    </source>
</evidence>
<dbReference type="InterPro" id="IPR006652">
    <property type="entry name" value="Kelch_1"/>
</dbReference>
<evidence type="ECO:0000256" key="1">
    <source>
        <dbReference type="ARBA" id="ARBA00022441"/>
    </source>
</evidence>
<dbReference type="STRING" id="394096.DB31_2219"/>
<proteinExistence type="predicted"/>
<dbReference type="PANTHER" id="PTHR24412">
    <property type="entry name" value="KELCH PROTEIN"/>
    <property type="match status" value="1"/>
</dbReference>
<dbReference type="SUPFAM" id="SSF50965">
    <property type="entry name" value="Galactose oxidase, central domain"/>
    <property type="match status" value="3"/>
</dbReference>
<comment type="caution">
    <text evidence="6">The sequence shown here is derived from an EMBL/GenBank/DDBJ whole genome shotgun (WGS) entry which is preliminary data.</text>
</comment>
<keyword evidence="2" id="KW-0677">Repeat</keyword>
<keyword evidence="7" id="KW-1185">Reference proteome</keyword>
<evidence type="ECO:0000256" key="3">
    <source>
        <dbReference type="SAM" id="MobiDB-lite"/>
    </source>
</evidence>
<dbReference type="InterPro" id="IPR044016">
    <property type="entry name" value="Big_13"/>
</dbReference>
<dbReference type="Pfam" id="PF24681">
    <property type="entry name" value="Kelch_KLHDC2_KLHL20_DRC7"/>
    <property type="match status" value="1"/>
</dbReference>
<dbReference type="Pfam" id="PF01344">
    <property type="entry name" value="Kelch_1"/>
    <property type="match status" value="7"/>
</dbReference>
<dbReference type="InterPro" id="IPR011043">
    <property type="entry name" value="Gal_Oxase/kelch_b-propeller"/>
</dbReference>
<dbReference type="SUPFAM" id="SSF117281">
    <property type="entry name" value="Kelch motif"/>
    <property type="match status" value="1"/>
</dbReference>
<feature type="domain" description="Bacterial Ig" evidence="4">
    <location>
        <begin position="1161"/>
        <end position="1228"/>
    </location>
</feature>
<sequence>MLPPRHLQAQALSSGQWNYTGDMASARYGHTATLLPSGKVLITGGYGSIANLASAEVYDPATGVWSSTASMAAIREFHTATVLPSGKVLVTGGGFVYNTLASAEVYDPATGTWNSTASMAFARSHHTVTLLPSGKVLVTGGYDATSCLASAEVYDPATGTWSSTASLASARCRHTATLLPSGKVLVTGGDIDNSPIASAEVYDPATGTWSSITSMASARYGHTATLLPSGKVLVTGGRFGNSPLASAEVYDPATGTWRSTTSMASARYGHTATLLPSGGVFVTGGIGSDGTLASAEVYDPVTGTWSSTTSMASTREFHTATLLPSGGVLVTGGYGGNGLWATAEVHAPATGAWSSTTSMASTREFHTATLLPSGKVLVTGYGFPVSAEVYDPATGVWSSTASMASARSHHTATLLPSGKVLVTGGYGATSYLASAEVYDPATGIWSSTASLASARCRHTATLLPSGKVLVTGGFRDNSTLASAEVYDPATGTWRSTTSMASARSSHTATLLPSGKVLVTGGDNDNIPLASAEVYDPTTGAWSSTTSMASTREFHTATLLPSGKVLVTGGSDPTHRPASAEVYDPATGTWSSTISMSSARYRHTATLLPSGKVLVTGGSGPASAEVYDPATGAWNSTTSMASARYLHTATLLPSGKVLVTGGYSWGPSLASAEVYEDTGARQEWRPVITPLAEQHPGEEFRISGSLLRGLSEASSGNTQSSATNAPVASLIALEGGKLTRIQALDLFSDTEISFRTPWVANGHYILSVTANGIHGGQLVLITGPAPSAPAITSPISWANTSKPTISGTARPDNTVDVRLDGSLAGTVQADSQGLWSVTPASALAEGPHSVSAFEIDAIGNIGPDCEEHRFTVDTLPPETPVITAPGAFTNTLTPVIAGTAEPGTTVTVSLDADKTRGTVPVDTLGAWSFTPPALVNGLHLFRVTATDAAGNLSPPALNSSFFTVDTVPPRAPVVTLPPAGFNNGLPVIEGTAEAESQVTVWLGGSMAGTTVADATGSWRFTPGTVLPDAAYLITTAARDKAGNLSPGSEALCFTVDTTPPPAPVMTSPGNFVSTSRLTISGKAETGSTITVSLDDMTFGTVKADVTGAWSFTLSTAINDGVYSARTFATDMVGHISSTSSRSFTVDTVPPAAPAVIEPAAFVDTPTPSIGGTAEAGSTVKFWLDDDESQAATASAGADGTWHSMLTTPLAFRDHTLSAIAIDAAGNTSTISQSRFNLPQQSHYGWEGCTTAPALPATWALVLLALSLRNPRNPLGSRQCRRTPVVFASNESRSAWAQSLDSGQRRPRPLRATGPRRTGRVAWSFSQAAARPGTLAGVAWMRRQRKYESPQSTPVAAAQPHACGPSPTEKWATSAETRVMAKPA</sequence>
<feature type="region of interest" description="Disordered" evidence="3">
    <location>
        <begin position="1344"/>
        <end position="1382"/>
    </location>
</feature>
<reference evidence="6 7" key="1">
    <citation type="submission" date="2014-04" db="EMBL/GenBank/DDBJ databases">
        <title>Genome assembly of Hyalangium minutum DSM 14724.</title>
        <authorList>
            <person name="Sharma G."/>
            <person name="Subramanian S."/>
        </authorList>
    </citation>
    <scope>NUCLEOTIDE SEQUENCE [LARGE SCALE GENOMIC DNA]</scope>
    <source>
        <strain evidence="6 7">DSM 14724</strain>
    </source>
</reference>
<keyword evidence="1" id="KW-0880">Kelch repeat</keyword>
<evidence type="ECO:0000259" key="4">
    <source>
        <dbReference type="Pfam" id="PF17936"/>
    </source>
</evidence>
<evidence type="ECO:0000313" key="7">
    <source>
        <dbReference type="Proteomes" id="UP000028725"/>
    </source>
</evidence>
<dbReference type="Pfam" id="PF19077">
    <property type="entry name" value="Big_13"/>
    <property type="match status" value="4"/>
</dbReference>
<dbReference type="NCBIfam" id="NF033510">
    <property type="entry name" value="Ca_tandemer"/>
    <property type="match status" value="5"/>
</dbReference>
<dbReference type="InterPro" id="IPR037293">
    <property type="entry name" value="Gal_Oxidase_central_sf"/>
</dbReference>
<dbReference type="InterPro" id="IPR013783">
    <property type="entry name" value="Ig-like_fold"/>
</dbReference>
<protein>
    <submittedName>
        <fullName evidence="6">High-affinity leucine-specific transport system, periplasmic binding protein LivK</fullName>
    </submittedName>
</protein>
<evidence type="ECO:0000259" key="5">
    <source>
        <dbReference type="Pfam" id="PF19077"/>
    </source>
</evidence>
<feature type="domain" description="Bacterial Ig-like" evidence="5">
    <location>
        <begin position="984"/>
        <end position="1056"/>
    </location>
</feature>
<feature type="domain" description="Bacterial Ig-like" evidence="5">
    <location>
        <begin position="798"/>
        <end position="873"/>
    </location>
</feature>
<dbReference type="PANTHER" id="PTHR24412:SF497">
    <property type="entry name" value="KELCH-LIKE PROTEIN 18"/>
    <property type="match status" value="1"/>
</dbReference>
<dbReference type="InterPro" id="IPR041498">
    <property type="entry name" value="Big_6"/>
</dbReference>
<evidence type="ECO:0000256" key="2">
    <source>
        <dbReference type="ARBA" id="ARBA00022737"/>
    </source>
</evidence>
<dbReference type="PATRIC" id="fig|394096.3.peg.6553"/>
<feature type="domain" description="Bacterial Ig-like" evidence="5">
    <location>
        <begin position="1074"/>
        <end position="1146"/>
    </location>
</feature>
<dbReference type="EMBL" id="JMCB01000014">
    <property type="protein sequence ID" value="KFE64425.1"/>
    <property type="molecule type" value="Genomic_DNA"/>
</dbReference>
<accession>A0A085W9R2</accession>
<dbReference type="SMART" id="SM00612">
    <property type="entry name" value="Kelch"/>
    <property type="match status" value="13"/>
</dbReference>
<organism evidence="6 7">
    <name type="scientific">Hyalangium minutum</name>
    <dbReference type="NCBI Taxonomy" id="394096"/>
    <lineage>
        <taxon>Bacteria</taxon>
        <taxon>Pseudomonadati</taxon>
        <taxon>Myxococcota</taxon>
        <taxon>Myxococcia</taxon>
        <taxon>Myxococcales</taxon>
        <taxon>Cystobacterineae</taxon>
        <taxon>Archangiaceae</taxon>
        <taxon>Hyalangium</taxon>
    </lineage>
</organism>
<dbReference type="Gene3D" id="2.60.40.10">
    <property type="entry name" value="Immunoglobulins"/>
    <property type="match status" value="5"/>
</dbReference>
<feature type="region of interest" description="Disordered" evidence="3">
    <location>
        <begin position="1295"/>
        <end position="1317"/>
    </location>
</feature>
<dbReference type="Gene3D" id="2.130.10.80">
    <property type="entry name" value="Galactose oxidase/kelch, beta-propeller"/>
    <property type="match status" value="9"/>
</dbReference>
<gene>
    <name evidence="6" type="ORF">DB31_2219</name>
</gene>
<dbReference type="InterPro" id="IPR015915">
    <property type="entry name" value="Kelch-typ_b-propeller"/>
</dbReference>
<name>A0A085W9R2_9BACT</name>
<dbReference type="Proteomes" id="UP000028725">
    <property type="component" value="Unassembled WGS sequence"/>
</dbReference>
<dbReference type="Pfam" id="PF17936">
    <property type="entry name" value="Big_6"/>
    <property type="match status" value="1"/>
</dbReference>